<comment type="caution">
    <text evidence="1">The sequence shown here is derived from an EMBL/GenBank/DDBJ whole genome shotgun (WGS) entry which is preliminary data.</text>
</comment>
<accession>A0A841TGJ4</accession>
<dbReference type="PANTHER" id="PTHR38045:SF1">
    <property type="entry name" value="HEPARINASE II_III-LIKE PROTEIN"/>
    <property type="match status" value="1"/>
</dbReference>
<dbReference type="Proteomes" id="UP000574133">
    <property type="component" value="Unassembled WGS sequence"/>
</dbReference>
<proteinExistence type="predicted"/>
<dbReference type="PANTHER" id="PTHR38045">
    <property type="entry name" value="CHROMOSOME 1, WHOLE GENOME SHOTGUN SEQUENCE"/>
    <property type="match status" value="1"/>
</dbReference>
<keyword evidence="2" id="KW-1185">Reference proteome</keyword>
<evidence type="ECO:0000313" key="1">
    <source>
        <dbReference type="EMBL" id="MBB6679049.1"/>
    </source>
</evidence>
<dbReference type="SUPFAM" id="SSF48230">
    <property type="entry name" value="Chondroitin AC/alginate lyase"/>
    <property type="match status" value="1"/>
</dbReference>
<dbReference type="Gene3D" id="1.50.10.100">
    <property type="entry name" value="Chondroitin AC/alginate lyase"/>
    <property type="match status" value="1"/>
</dbReference>
<dbReference type="Gene3D" id="2.70.98.70">
    <property type="match status" value="1"/>
</dbReference>
<dbReference type="RefSeq" id="WP_185180316.1">
    <property type="nucleotide sequence ID" value="NZ_CBCSEP010000001.1"/>
</dbReference>
<gene>
    <name evidence="1" type="ORF">H4Q31_17300</name>
</gene>
<organism evidence="1 2">
    <name type="scientific">Cohnella lubricantis</name>
    <dbReference type="NCBI Taxonomy" id="2163172"/>
    <lineage>
        <taxon>Bacteria</taxon>
        <taxon>Bacillati</taxon>
        <taxon>Bacillota</taxon>
        <taxon>Bacilli</taxon>
        <taxon>Bacillales</taxon>
        <taxon>Paenibacillaceae</taxon>
        <taxon>Cohnella</taxon>
    </lineage>
</organism>
<dbReference type="AlphaFoldDB" id="A0A841TGJ4"/>
<protein>
    <submittedName>
        <fullName evidence="1">Heparinase II/III family protein</fullName>
    </submittedName>
</protein>
<reference evidence="1 2" key="1">
    <citation type="submission" date="2020-08" db="EMBL/GenBank/DDBJ databases">
        <title>Cohnella phylogeny.</title>
        <authorList>
            <person name="Dunlap C."/>
        </authorList>
    </citation>
    <scope>NUCLEOTIDE SEQUENCE [LARGE SCALE GENOMIC DNA]</scope>
    <source>
        <strain evidence="1 2">DSM 103658</strain>
    </source>
</reference>
<name>A0A841TGJ4_9BACL</name>
<evidence type="ECO:0000313" key="2">
    <source>
        <dbReference type="Proteomes" id="UP000574133"/>
    </source>
</evidence>
<dbReference type="EMBL" id="JACJVN010000066">
    <property type="protein sequence ID" value="MBB6679049.1"/>
    <property type="molecule type" value="Genomic_DNA"/>
</dbReference>
<sequence>MEQALGDIAANRAGLASALAEGPPASLGLYYEDGDSDAFWNRAAEAPEFAGWIRDIREEGRRLQEEPIPQLTYSLFAIFAERGSRLEYERAYFERRRRLNTFALLTLLEPDEPAHRAALQDIIWLVCDEYTWCLPAHVSGSNADIRRTIDLFSAETGFTLTEISMLLGDRLPSLLRQRIADEVEIRLFAPYLSGEPYHWETARHNWAAVCAGSIGSAALLAVRDPQRLAEIAARTMGSMDRFLEGYGDDGACPEGLGYWNYGFGYYVYFADLLRKRTNGALDLMRGDKVRRIAQFQQKVYLGGDRVANFSDSVPRARVQMGLTHYLAGLYPEVDAPPLALQASYLDDHCSRWAPALRHFVWFDASRSSGEWRDGSFYLPDAQWLISRHRTAGGESLGFAAKAGHNAEPHNHNDIGQFILLAAGETFIADLGSGEYTQAYFGSGRYEYDCNGSQGHAVPIVDGSLQAAGLASQARVLEAVTGDGEDRFRFEMASAYRVPHLQSLVRGFVWRKRGHNLDGRLPCLELTDEFRFVKPPGSLIERFVTFVPPELAEDGVVLRGAGERALRIRYDAAQLDANVEARSYSDHFGRETPWYAVDFAVKDAGAGLVQRMTFTFEFN</sequence>
<dbReference type="InterPro" id="IPR008929">
    <property type="entry name" value="Chondroitin_lyas"/>
</dbReference>